<proteinExistence type="predicted"/>
<reference evidence="1 2" key="1">
    <citation type="submission" date="2012-05" db="EMBL/GenBank/DDBJ databases">
        <title>Recombination and specialization in a pathogen metapopulation.</title>
        <authorList>
            <person name="Gardiner A."/>
            <person name="Kemen E."/>
            <person name="Schultz-Larsen T."/>
            <person name="MacLean D."/>
            <person name="Van Oosterhout C."/>
            <person name="Jones J.D.G."/>
        </authorList>
    </citation>
    <scope>NUCLEOTIDE SEQUENCE [LARGE SCALE GENOMIC DNA]</scope>
    <source>
        <strain evidence="1 2">Ac Nc2</strain>
    </source>
</reference>
<protein>
    <submittedName>
        <fullName evidence="1">Uncharacterized protein</fullName>
    </submittedName>
</protein>
<accession>A0A024GIT7</accession>
<organism evidence="1 2">
    <name type="scientific">Albugo candida</name>
    <dbReference type="NCBI Taxonomy" id="65357"/>
    <lineage>
        <taxon>Eukaryota</taxon>
        <taxon>Sar</taxon>
        <taxon>Stramenopiles</taxon>
        <taxon>Oomycota</taxon>
        <taxon>Peronosporomycetes</taxon>
        <taxon>Albuginales</taxon>
        <taxon>Albuginaceae</taxon>
        <taxon>Albugo</taxon>
    </lineage>
</organism>
<dbReference type="Proteomes" id="UP000053237">
    <property type="component" value="Unassembled WGS sequence"/>
</dbReference>
<evidence type="ECO:0000313" key="1">
    <source>
        <dbReference type="EMBL" id="CCI46680.1"/>
    </source>
</evidence>
<dbReference type="EMBL" id="CAIX01000137">
    <property type="protein sequence ID" value="CCI46680.1"/>
    <property type="molecule type" value="Genomic_DNA"/>
</dbReference>
<evidence type="ECO:0000313" key="2">
    <source>
        <dbReference type="Proteomes" id="UP000053237"/>
    </source>
</evidence>
<sequence length="474" mass="54065">MIVTAINTRSFDFTITASLRGQQRVKDYYAFGHRKTNALLTEMTSIKFDLSDRNPSTSPGTKDDGNHKNLVCISQRVFHADDECRRCLMQRSESYLGDFFVTIQLTEIINYIMYTSHPKNDIVETCHATGVCNSVMYNNRHLDDACQLVHGAQVSRYSATITTDTEHGALSIRSDPGELRCYKVTIKPEQQGKSDHFHSWQFWLPKYLLESPNENVVYWMKMSGDVSDFTILLVRYPNNGFMSTADKTDEKLNVEEVDLKTCYGHYGPKLDDSALRDRRSLYTPDTASASSHYSNCVLAYHKDKDSRPCRKCIRDKFSTPLSASAISFLFTIQSTKAENLETCITTKGKPVCYKFVYLQDDVCAHEISLTKKPSMWEKLPFWKAKKRPAYHLSLTERPSSQSEELAPVVLVETPTPKRTTFGWREQEVRGIVIVGWFKKSNFPTALVLYEQSPSENSSGTFMDGGNYLEITVKE</sequence>
<dbReference type="InParanoid" id="A0A024GIT7"/>
<comment type="caution">
    <text evidence="1">The sequence shown here is derived from an EMBL/GenBank/DDBJ whole genome shotgun (WGS) entry which is preliminary data.</text>
</comment>
<keyword evidence="2" id="KW-1185">Reference proteome</keyword>
<name>A0A024GIT7_9STRA</name>
<dbReference type="AlphaFoldDB" id="A0A024GIT7"/>
<gene>
    <name evidence="1" type="ORF">BN9_076350</name>
</gene>